<organism evidence="3 4">
    <name type="scientific">Virgibacillus tibetensis</name>
    <dbReference type="NCBI Taxonomy" id="3042313"/>
    <lineage>
        <taxon>Bacteria</taxon>
        <taxon>Bacillati</taxon>
        <taxon>Bacillota</taxon>
        <taxon>Bacilli</taxon>
        <taxon>Bacillales</taxon>
        <taxon>Bacillaceae</taxon>
        <taxon>Virgibacillus</taxon>
    </lineage>
</organism>
<feature type="signal peptide" evidence="2">
    <location>
        <begin position="1"/>
        <end position="23"/>
    </location>
</feature>
<dbReference type="RefSeq" id="WP_327607078.1">
    <property type="nucleotide sequence ID" value="NZ_JARZFX010000003.1"/>
</dbReference>
<feature type="transmembrane region" description="Helical" evidence="1">
    <location>
        <begin position="310"/>
        <end position="331"/>
    </location>
</feature>
<keyword evidence="1" id="KW-1133">Transmembrane helix</keyword>
<feature type="chain" id="PRO_5045293392" description="DoxX family membrane protein" evidence="2">
    <location>
        <begin position="24"/>
        <end position="332"/>
    </location>
</feature>
<feature type="transmembrane region" description="Helical" evidence="1">
    <location>
        <begin position="279"/>
        <end position="298"/>
    </location>
</feature>
<name>A0ABU6KDW2_9BACI</name>
<feature type="transmembrane region" description="Helical" evidence="1">
    <location>
        <begin position="118"/>
        <end position="134"/>
    </location>
</feature>
<reference evidence="3 4" key="1">
    <citation type="journal article" date="2024" name="Int. J. Syst. Evol. Microbiol.">
        <title>Virgibacillus tibetensis sp. nov., isolated from salt lake on the Tibetan Plateau of China.</title>
        <authorList>
            <person name="Phurbu D."/>
            <person name="Liu Z.-X."/>
            <person name="Wang R."/>
            <person name="Zheng Y.-Y."/>
            <person name="Liu H.-C."/>
            <person name="Zhou Y.-G."/>
            <person name="Yu Y.-J."/>
            <person name="Li A.-H."/>
        </authorList>
    </citation>
    <scope>NUCLEOTIDE SEQUENCE [LARGE SCALE GENOMIC DNA]</scope>
    <source>
        <strain evidence="3 4">C22-A2</strain>
    </source>
</reference>
<keyword evidence="2" id="KW-0732">Signal</keyword>
<evidence type="ECO:0000313" key="3">
    <source>
        <dbReference type="EMBL" id="MEC5423508.1"/>
    </source>
</evidence>
<keyword evidence="1" id="KW-0472">Membrane</keyword>
<evidence type="ECO:0000256" key="2">
    <source>
        <dbReference type="SAM" id="SignalP"/>
    </source>
</evidence>
<feature type="transmembrane region" description="Helical" evidence="1">
    <location>
        <begin position="38"/>
        <end position="64"/>
    </location>
</feature>
<feature type="transmembrane region" description="Helical" evidence="1">
    <location>
        <begin position="165"/>
        <end position="182"/>
    </location>
</feature>
<dbReference type="EMBL" id="JARZFX010000003">
    <property type="protein sequence ID" value="MEC5423508.1"/>
    <property type="molecule type" value="Genomic_DNA"/>
</dbReference>
<feature type="transmembrane region" description="Helical" evidence="1">
    <location>
        <begin position="85"/>
        <end position="106"/>
    </location>
</feature>
<feature type="transmembrane region" description="Helical" evidence="1">
    <location>
        <begin position="254"/>
        <end position="273"/>
    </location>
</feature>
<protein>
    <recommendedName>
        <fullName evidence="5">DoxX family membrane protein</fullName>
    </recommendedName>
</protein>
<evidence type="ECO:0000256" key="1">
    <source>
        <dbReference type="SAM" id="Phobius"/>
    </source>
</evidence>
<proteinExistence type="predicted"/>
<feature type="transmembrane region" description="Helical" evidence="1">
    <location>
        <begin position="189"/>
        <end position="208"/>
    </location>
</feature>
<comment type="caution">
    <text evidence="3">The sequence shown here is derived from an EMBL/GenBank/DDBJ whole genome shotgun (WGS) entry which is preliminary data.</text>
</comment>
<keyword evidence="1" id="KW-0812">Transmembrane</keyword>
<gene>
    <name evidence="3" type="ORF">QGM71_08365</name>
</gene>
<dbReference type="Proteomes" id="UP001335737">
    <property type="component" value="Unassembled WGS sequence"/>
</dbReference>
<accession>A0ABU6KDW2</accession>
<keyword evidence="4" id="KW-1185">Reference proteome</keyword>
<evidence type="ECO:0008006" key="5">
    <source>
        <dbReference type="Google" id="ProtNLM"/>
    </source>
</evidence>
<sequence>MNRRLLFITVLLCTMLAPLISSAHVKWFTEEAASKESIVNILSPFFIAFALLVAIVLATIPQLLPSLMNLEIAKKIEEKLAGLRIYSGHLLKYGTALALAIQSFSGSMFAPEFSITEPSQQIAFWFAIVLLLIPHHYATKLASIVLLSLFIMVWSYTGWFHMLDYGFYMAIFFVLLVGKSKWENWGFPFLYLGTGLSLCWVAVEKWVYPAMTLDIIERHAVPTFGFEPSIFIVMAAFIEFVVGYLLVVGILNRLLAALVTILFILTSMLFGITEIIGHAMIHIILLIFIIEGVSFYYPPIKMHKSRIDQMIFVFLNFLFVLATFILIYFRFA</sequence>
<evidence type="ECO:0000313" key="4">
    <source>
        <dbReference type="Proteomes" id="UP001335737"/>
    </source>
</evidence>
<feature type="transmembrane region" description="Helical" evidence="1">
    <location>
        <begin position="228"/>
        <end position="247"/>
    </location>
</feature>